<gene>
    <name evidence="2" type="ORF">EST38_g10557</name>
</gene>
<dbReference type="AlphaFoldDB" id="A0A4V1Q2J4"/>
<keyword evidence="3" id="KW-1185">Reference proteome</keyword>
<dbReference type="Proteomes" id="UP000290288">
    <property type="component" value="Unassembled WGS sequence"/>
</dbReference>
<comment type="caution">
    <text evidence="2">The sequence shown here is derived from an EMBL/GenBank/DDBJ whole genome shotgun (WGS) entry which is preliminary data.</text>
</comment>
<accession>A0A4V1Q2J4</accession>
<proteinExistence type="predicted"/>
<evidence type="ECO:0000313" key="2">
    <source>
        <dbReference type="EMBL" id="RXW15298.1"/>
    </source>
</evidence>
<evidence type="ECO:0000313" key="3">
    <source>
        <dbReference type="Proteomes" id="UP000290288"/>
    </source>
</evidence>
<feature type="region of interest" description="Disordered" evidence="1">
    <location>
        <begin position="1"/>
        <end position="31"/>
    </location>
</feature>
<evidence type="ECO:0000256" key="1">
    <source>
        <dbReference type="SAM" id="MobiDB-lite"/>
    </source>
</evidence>
<sequence>MDAMLLQANSAPEHPAPPTGPSHLDIDPTLQDPTLNPQFSSQIRLTYTACKLDERARLKAHTAEEVVCTHAKARIERMLNVVAWVKVPSLPYTIDVLDTCDVLLHAENVKVLPGVDKYVNLFKKHLPMTPNIHTGLMQERAVVQSKRNAHYVASFKDEEQT</sequence>
<reference evidence="2 3" key="1">
    <citation type="submission" date="2019-01" db="EMBL/GenBank/DDBJ databases">
        <title>Draft genome sequence of Psathyrella aberdarensis IHI B618.</title>
        <authorList>
            <person name="Buettner E."/>
            <person name="Kellner H."/>
        </authorList>
    </citation>
    <scope>NUCLEOTIDE SEQUENCE [LARGE SCALE GENOMIC DNA]</scope>
    <source>
        <strain evidence="2 3">IHI B618</strain>
    </source>
</reference>
<protein>
    <submittedName>
        <fullName evidence="2">Uncharacterized protein</fullName>
    </submittedName>
</protein>
<name>A0A4V1Q2J4_9AGAR</name>
<dbReference type="EMBL" id="SDEE01000569">
    <property type="protein sequence ID" value="RXW15298.1"/>
    <property type="molecule type" value="Genomic_DNA"/>
</dbReference>
<organism evidence="2 3">
    <name type="scientific">Candolleomyces aberdarensis</name>
    <dbReference type="NCBI Taxonomy" id="2316362"/>
    <lineage>
        <taxon>Eukaryota</taxon>
        <taxon>Fungi</taxon>
        <taxon>Dikarya</taxon>
        <taxon>Basidiomycota</taxon>
        <taxon>Agaricomycotina</taxon>
        <taxon>Agaricomycetes</taxon>
        <taxon>Agaricomycetidae</taxon>
        <taxon>Agaricales</taxon>
        <taxon>Agaricineae</taxon>
        <taxon>Psathyrellaceae</taxon>
        <taxon>Candolleomyces</taxon>
    </lineage>
</organism>
<dbReference type="OrthoDB" id="10522700at2759"/>